<dbReference type="PANTHER" id="PTHR24180">
    <property type="entry name" value="CYCLIN-DEPENDENT KINASE INHIBITOR 2C-RELATED"/>
    <property type="match status" value="1"/>
</dbReference>
<dbReference type="PANTHER" id="PTHR24180:SF42">
    <property type="entry name" value="FORK-HEAD DOMAIN-CONTAINING PROTEIN"/>
    <property type="match status" value="1"/>
</dbReference>
<dbReference type="InterPro" id="IPR036770">
    <property type="entry name" value="Ankyrin_rpt-contain_sf"/>
</dbReference>
<reference evidence="4" key="1">
    <citation type="submission" date="2021-01" db="EMBL/GenBank/DDBJ databases">
        <authorList>
            <person name="Corre E."/>
            <person name="Pelletier E."/>
            <person name="Niang G."/>
            <person name="Scheremetjew M."/>
            <person name="Finn R."/>
            <person name="Kale V."/>
            <person name="Holt S."/>
            <person name="Cochrane G."/>
            <person name="Meng A."/>
            <person name="Brown T."/>
            <person name="Cohen L."/>
        </authorList>
    </citation>
    <scope>NUCLEOTIDE SEQUENCE</scope>
    <source>
        <strain evidence="4">CCMP441</strain>
    </source>
</reference>
<dbReference type="Gene3D" id="1.25.40.20">
    <property type="entry name" value="Ankyrin repeat-containing domain"/>
    <property type="match status" value="1"/>
</dbReference>
<gene>
    <name evidence="4" type="ORF">HAND1043_LOCUS25063</name>
</gene>
<dbReference type="AlphaFoldDB" id="A0A6U4KGG9"/>
<dbReference type="Pfam" id="PF12796">
    <property type="entry name" value="Ank_2"/>
    <property type="match status" value="1"/>
</dbReference>
<organism evidence="4">
    <name type="scientific">Hemiselmis andersenii</name>
    <name type="common">Cryptophyte alga</name>
    <dbReference type="NCBI Taxonomy" id="464988"/>
    <lineage>
        <taxon>Eukaryota</taxon>
        <taxon>Cryptophyceae</taxon>
        <taxon>Cryptomonadales</taxon>
        <taxon>Hemiselmidaceae</taxon>
        <taxon>Hemiselmis</taxon>
    </lineage>
</organism>
<dbReference type="InterPro" id="IPR051637">
    <property type="entry name" value="Ank_repeat_dom-contain_49"/>
</dbReference>
<dbReference type="PROSITE" id="PS50297">
    <property type="entry name" value="ANK_REP_REGION"/>
    <property type="match status" value="1"/>
</dbReference>
<accession>A0A6U4KGG9</accession>
<evidence type="ECO:0000256" key="1">
    <source>
        <dbReference type="ARBA" id="ARBA00022737"/>
    </source>
</evidence>
<keyword evidence="1" id="KW-0677">Repeat</keyword>
<dbReference type="SMART" id="SM00248">
    <property type="entry name" value="ANK"/>
    <property type="match status" value="3"/>
</dbReference>
<dbReference type="EMBL" id="HBFK01041244">
    <property type="protein sequence ID" value="CAD8758549.1"/>
    <property type="molecule type" value="Transcribed_RNA"/>
</dbReference>
<proteinExistence type="predicted"/>
<feature type="repeat" description="ANK" evidence="3">
    <location>
        <begin position="36"/>
        <end position="68"/>
    </location>
</feature>
<dbReference type="InterPro" id="IPR002110">
    <property type="entry name" value="Ankyrin_rpt"/>
</dbReference>
<sequence>MGWNALHLRAMEGNVEVIHEEIYKKGTVVRERAELTGMSPLHKACQYGQARAVEELIKEGADVLAVNDWNSTPLHWLVKGYVHNQKEKAYNSDDYISIASMLVLESKKLLDREDADGKKPVDLARDLEATELVTLLDKKMMAVRSERAKAAEKKEYNKPKVRRI</sequence>
<dbReference type="PROSITE" id="PS50088">
    <property type="entry name" value="ANK_REPEAT"/>
    <property type="match status" value="1"/>
</dbReference>
<evidence type="ECO:0000313" key="4">
    <source>
        <dbReference type="EMBL" id="CAD8758549.1"/>
    </source>
</evidence>
<evidence type="ECO:0000256" key="2">
    <source>
        <dbReference type="ARBA" id="ARBA00023043"/>
    </source>
</evidence>
<dbReference type="SUPFAM" id="SSF48403">
    <property type="entry name" value="Ankyrin repeat"/>
    <property type="match status" value="1"/>
</dbReference>
<name>A0A6U4KGG9_HEMAN</name>
<protein>
    <submittedName>
        <fullName evidence="4">Uncharacterized protein</fullName>
    </submittedName>
</protein>
<keyword evidence="2 3" id="KW-0040">ANK repeat</keyword>
<evidence type="ECO:0000256" key="3">
    <source>
        <dbReference type="PROSITE-ProRule" id="PRU00023"/>
    </source>
</evidence>